<name>A0ABY3VUF8_9HYPH</name>
<dbReference type="Proteomes" id="UP000829580">
    <property type="component" value="Chromosome"/>
</dbReference>
<accession>A0ABY3VUF8</accession>
<dbReference type="CDD" id="cd14262">
    <property type="entry name" value="VirB5_like"/>
    <property type="match status" value="1"/>
</dbReference>
<dbReference type="InterPro" id="IPR023220">
    <property type="entry name" value="T4SS_VirB5-domain"/>
</dbReference>
<dbReference type="InterPro" id="IPR014158">
    <property type="entry name" value="T4SS_VirB5"/>
</dbReference>
<dbReference type="EMBL" id="CP093033">
    <property type="protein sequence ID" value="UNF29012.1"/>
    <property type="molecule type" value="Genomic_DNA"/>
</dbReference>
<evidence type="ECO:0000313" key="3">
    <source>
        <dbReference type="Proteomes" id="UP000829580"/>
    </source>
</evidence>
<protein>
    <recommendedName>
        <fullName evidence="4">TrwJ3 protein</fullName>
    </recommendedName>
</protein>
<reference evidence="2 3" key="1">
    <citation type="submission" date="2022-02" db="EMBL/GenBank/DDBJ databases">
        <title>Genomic structural plasticity of rodent-associated Bartonella in nature.</title>
        <authorList>
            <person name="Sousa K.C.M."/>
            <person name="Gutierrez R."/>
            <person name="Yahalomi D."/>
            <person name="Shalit T."/>
            <person name="Markus B."/>
            <person name="Nachum-Biala Y."/>
            <person name="Hawlena H."/>
            <person name="Marcos-Hadad E."/>
            <person name="Hazkani-Covo E."/>
            <person name="Neves H.R."/>
            <person name="Covo S."/>
            <person name="Harrus S."/>
        </authorList>
    </citation>
    <scope>NUCLEOTIDE SEQUENCE [LARGE SCALE GENOMIC DNA]</scope>
    <source>
        <strain evidence="2 3">B35_1_2</strain>
    </source>
</reference>
<keyword evidence="3" id="KW-1185">Reference proteome</keyword>
<dbReference type="RefSeq" id="WP_241439199.1">
    <property type="nucleotide sequence ID" value="NZ_CP093033.1"/>
</dbReference>
<evidence type="ECO:0000256" key="1">
    <source>
        <dbReference type="SAM" id="Coils"/>
    </source>
</evidence>
<feature type="coiled-coil region" evidence="1">
    <location>
        <begin position="44"/>
        <end position="71"/>
    </location>
</feature>
<gene>
    <name evidence="2" type="ORF">MNL13_07395</name>
</gene>
<proteinExistence type="predicted"/>
<evidence type="ECO:0008006" key="4">
    <source>
        <dbReference type="Google" id="ProtNLM"/>
    </source>
</evidence>
<dbReference type="Gene3D" id="1.20.58.430">
    <property type="entry name" value="Type IV secretion system, VirB5-domain"/>
    <property type="match status" value="1"/>
</dbReference>
<keyword evidence="1" id="KW-0175">Coiled coil</keyword>
<organism evidence="2 3">
    <name type="scientific">Bartonella krasnovii</name>
    <dbReference type="NCBI Taxonomy" id="2267275"/>
    <lineage>
        <taxon>Bacteria</taxon>
        <taxon>Pseudomonadati</taxon>
        <taxon>Pseudomonadota</taxon>
        <taxon>Alphaproteobacteria</taxon>
        <taxon>Hyphomicrobiales</taxon>
        <taxon>Bartonellaceae</taxon>
        <taxon>Bartonella</taxon>
    </lineage>
</organism>
<dbReference type="SUPFAM" id="SSF101082">
    <property type="entry name" value="Typo IV secretion system protein TraC"/>
    <property type="match status" value="1"/>
</dbReference>
<dbReference type="Pfam" id="PF07996">
    <property type="entry name" value="T4SS"/>
    <property type="match status" value="1"/>
</dbReference>
<evidence type="ECO:0000313" key="2">
    <source>
        <dbReference type="EMBL" id="UNF29012.1"/>
    </source>
</evidence>
<sequence length="253" mass="29979">MKKRFIITGVITILAMLNLTLTTNFSWSSNPQDSTVQTLSSFSKEEYLKIIELLTQQIKTTEEKIEKTKKIHQSITGNRIQKPTIEKDKDFFLQDSPSLYPKAYIDYTAVDANTFKHVKYFESLMGNIRNEEQRYTFWYSPLKKMHETINKRLQYSGIVEKAVSLQTFQDAEKRFTQITDFLNEIDKTKDLREVFELQTRIRNMSAMLQNEYTKLQMVRNLSDNEEVLIEIQKRKLYGKIMDYTINSMPKIKF</sequence>